<dbReference type="SUPFAM" id="SSF50447">
    <property type="entry name" value="Translation proteins"/>
    <property type="match status" value="1"/>
</dbReference>
<keyword evidence="5" id="KW-0067">ATP-binding</keyword>
<dbReference type="Pfam" id="PF03144">
    <property type="entry name" value="GTP_EFTU_D2"/>
    <property type="match status" value="1"/>
</dbReference>
<evidence type="ECO:0000256" key="5">
    <source>
        <dbReference type="ARBA" id="ARBA00022840"/>
    </source>
</evidence>
<dbReference type="OrthoDB" id="9804504at2"/>
<dbReference type="GO" id="GO:0005525">
    <property type="term" value="F:GTP binding"/>
    <property type="evidence" value="ECO:0007669"/>
    <property type="project" value="UniProtKB-KW"/>
</dbReference>
<reference evidence="8 9" key="1">
    <citation type="submission" date="2019-07" db="EMBL/GenBank/DDBJ databases">
        <title>Whole genome shotgun sequence of Cellulomonas xylanilytica NBRC 101102.</title>
        <authorList>
            <person name="Hosoyama A."/>
            <person name="Uohara A."/>
            <person name="Ohji S."/>
            <person name="Ichikawa N."/>
        </authorList>
    </citation>
    <scope>NUCLEOTIDE SEQUENCE [LARGE SCALE GENOMIC DNA]</scope>
    <source>
        <strain evidence="8 9">NBRC 101102</strain>
    </source>
</reference>
<dbReference type="Gene3D" id="2.40.30.10">
    <property type="entry name" value="Translation factors"/>
    <property type="match status" value="2"/>
</dbReference>
<protein>
    <recommendedName>
        <fullName evidence="1">sulfate adenylyltransferase</fullName>
        <ecNumber evidence="1">2.7.7.4</ecNumber>
    </recommendedName>
</protein>
<dbReference type="InterPro" id="IPR009001">
    <property type="entry name" value="Transl_elong_EF1A/Init_IF2_C"/>
</dbReference>
<dbReference type="EMBL" id="BJUB01000001">
    <property type="protein sequence ID" value="GEK19783.1"/>
    <property type="molecule type" value="Genomic_DNA"/>
</dbReference>
<dbReference type="RefSeq" id="WP_146925287.1">
    <property type="nucleotide sequence ID" value="NZ_BJUB01000001.1"/>
</dbReference>
<evidence type="ECO:0000256" key="2">
    <source>
        <dbReference type="ARBA" id="ARBA00022679"/>
    </source>
</evidence>
<evidence type="ECO:0000256" key="4">
    <source>
        <dbReference type="ARBA" id="ARBA00022741"/>
    </source>
</evidence>
<gene>
    <name evidence="8" type="ORF">CXY01_03030</name>
</gene>
<dbReference type="GO" id="GO:0004781">
    <property type="term" value="F:sulfate adenylyltransferase (ATP) activity"/>
    <property type="evidence" value="ECO:0007669"/>
    <property type="project" value="UniProtKB-EC"/>
</dbReference>
<dbReference type="SUPFAM" id="SSF50465">
    <property type="entry name" value="EF-Tu/eEF-1alpha/eIF2-gamma C-terminal domain"/>
    <property type="match status" value="1"/>
</dbReference>
<keyword evidence="3 8" id="KW-0548">Nucleotidyltransferase</keyword>
<dbReference type="InterPro" id="IPR009000">
    <property type="entry name" value="Transl_B-barrel_sf"/>
</dbReference>
<dbReference type="Gene3D" id="3.40.50.300">
    <property type="entry name" value="P-loop containing nucleotide triphosphate hydrolases"/>
    <property type="match status" value="1"/>
</dbReference>
<dbReference type="PANTHER" id="PTHR23115">
    <property type="entry name" value="TRANSLATION FACTOR"/>
    <property type="match status" value="1"/>
</dbReference>
<dbReference type="Proteomes" id="UP000321118">
    <property type="component" value="Unassembled WGS sequence"/>
</dbReference>
<organism evidence="8 9">
    <name type="scientific">Cellulomonas xylanilytica</name>
    <dbReference type="NCBI Taxonomy" id="233583"/>
    <lineage>
        <taxon>Bacteria</taxon>
        <taxon>Bacillati</taxon>
        <taxon>Actinomycetota</taxon>
        <taxon>Actinomycetes</taxon>
        <taxon>Micrococcales</taxon>
        <taxon>Cellulomonadaceae</taxon>
        <taxon>Cellulomonas</taxon>
    </lineage>
</organism>
<proteinExistence type="predicted"/>
<evidence type="ECO:0000256" key="3">
    <source>
        <dbReference type="ARBA" id="ARBA00022695"/>
    </source>
</evidence>
<dbReference type="GO" id="GO:0003924">
    <property type="term" value="F:GTPase activity"/>
    <property type="evidence" value="ECO:0007669"/>
    <property type="project" value="InterPro"/>
</dbReference>
<dbReference type="PROSITE" id="PS00301">
    <property type="entry name" value="G_TR_1"/>
    <property type="match status" value="1"/>
</dbReference>
<dbReference type="EC" id="2.7.7.4" evidence="1"/>
<dbReference type="SUPFAM" id="SSF52540">
    <property type="entry name" value="P-loop containing nucleoside triphosphate hydrolases"/>
    <property type="match status" value="1"/>
</dbReference>
<dbReference type="InterPro" id="IPR044139">
    <property type="entry name" value="CysN_NoDQ_III"/>
</dbReference>
<dbReference type="PROSITE" id="PS51722">
    <property type="entry name" value="G_TR_2"/>
    <property type="match status" value="1"/>
</dbReference>
<keyword evidence="6" id="KW-0342">GTP-binding</keyword>
<dbReference type="Pfam" id="PF00009">
    <property type="entry name" value="GTP_EFTU"/>
    <property type="match status" value="1"/>
</dbReference>
<dbReference type="CDD" id="cd04166">
    <property type="entry name" value="CysN_ATPS"/>
    <property type="match status" value="1"/>
</dbReference>
<dbReference type="NCBIfam" id="TIGR02034">
    <property type="entry name" value="CysN"/>
    <property type="match status" value="1"/>
</dbReference>
<dbReference type="InterPro" id="IPR031157">
    <property type="entry name" value="G_TR_CS"/>
</dbReference>
<dbReference type="GO" id="GO:0006790">
    <property type="term" value="P:sulfur compound metabolic process"/>
    <property type="evidence" value="ECO:0007669"/>
    <property type="project" value="InterPro"/>
</dbReference>
<evidence type="ECO:0000313" key="8">
    <source>
        <dbReference type="EMBL" id="GEK19783.1"/>
    </source>
</evidence>
<keyword evidence="9" id="KW-1185">Reference proteome</keyword>
<dbReference type="InterPro" id="IPR000795">
    <property type="entry name" value="T_Tr_GTP-bd_dom"/>
</dbReference>
<dbReference type="CDD" id="cd04095">
    <property type="entry name" value="CysN_NoDQ_III"/>
    <property type="match status" value="1"/>
</dbReference>
<feature type="domain" description="Tr-type G" evidence="7">
    <location>
        <begin position="24"/>
        <end position="238"/>
    </location>
</feature>
<keyword evidence="2 8" id="KW-0808">Transferase</keyword>
<keyword evidence="4" id="KW-0547">Nucleotide-binding</keyword>
<dbReference type="PRINTS" id="PR00315">
    <property type="entry name" value="ELONGATNFCT"/>
</dbReference>
<dbReference type="FunFam" id="3.40.50.300:FF:000119">
    <property type="entry name" value="Sulfate adenylyltransferase subunit 1"/>
    <property type="match status" value="1"/>
</dbReference>
<name>A0A510UYN6_9CELL</name>
<dbReference type="AlphaFoldDB" id="A0A510UYN6"/>
<dbReference type="CDD" id="cd03695">
    <property type="entry name" value="CysN_NodQ_II"/>
    <property type="match status" value="1"/>
</dbReference>
<evidence type="ECO:0000256" key="6">
    <source>
        <dbReference type="ARBA" id="ARBA00023134"/>
    </source>
</evidence>
<evidence type="ECO:0000259" key="7">
    <source>
        <dbReference type="PROSITE" id="PS51722"/>
    </source>
</evidence>
<evidence type="ECO:0000313" key="9">
    <source>
        <dbReference type="Proteomes" id="UP000321118"/>
    </source>
</evidence>
<dbReference type="InterPro" id="IPR027417">
    <property type="entry name" value="P-loop_NTPase"/>
</dbReference>
<dbReference type="Pfam" id="PF22594">
    <property type="entry name" value="GTP-eEF1A_C"/>
    <property type="match status" value="1"/>
</dbReference>
<evidence type="ECO:0000256" key="1">
    <source>
        <dbReference type="ARBA" id="ARBA00012391"/>
    </source>
</evidence>
<comment type="caution">
    <text evidence="8">The sequence shown here is derived from an EMBL/GenBank/DDBJ whole genome shotgun (WGS) entry which is preliminary data.</text>
</comment>
<dbReference type="InterPro" id="IPR054696">
    <property type="entry name" value="GTP-eEF1A_C"/>
</dbReference>
<dbReference type="InterPro" id="IPR044138">
    <property type="entry name" value="CysN_II"/>
</dbReference>
<dbReference type="InterPro" id="IPR004161">
    <property type="entry name" value="EFTu-like_2"/>
</dbReference>
<dbReference type="InterPro" id="IPR041757">
    <property type="entry name" value="CysN_GTP-bd"/>
</dbReference>
<sequence length="478" mass="50899">MSTVLTTAAGTIEETITVTEHATRDLLRLATAGSVDDGKSTLIGRLLYDTKSVLADQLSAVEAATLARGGGDVDLALLTDGLRAEREQGITIDVAYRYFSTATRAFVLADTPGHVQYTRNMVTGASTAELAIVLVDARKGVLEQTRRHATITALLRVPHVVLAVNKMDLVDFDEVTFTAIADEFTAYALSLGITDVTAVPLSALAGDNVVDRSMRTPWYDGPTLLEHLESVPVGRDALSEPFRFPVQVVIRPRTAEHPDYRGYAGRVASGVVSVGDEVTVLPSGKRSTVVGIDTFDGPLTEAHAPQSVTLRLADDVDVARGDVLVPAAATVEVGSDLEGTVCWLAEKRSVLGARLLVRVGTRTVRALLREVNARLDVDTLTVEAWDGVDTLHAVDATDTSSDIPPRALTLNAIGRVKIRLAEPIVLDEYATHRRTGGFLLVDPTDGTTLAAGMIGATLLDRLAPTSTDDDDWFAGAGI</sequence>
<dbReference type="InterPro" id="IPR050100">
    <property type="entry name" value="TRAFAC_GTPase_members"/>
</dbReference>
<dbReference type="InterPro" id="IPR011779">
    <property type="entry name" value="SO4_adenylTrfase_lsu"/>
</dbReference>
<accession>A0A510UYN6</accession>
<dbReference type="GO" id="GO:0005524">
    <property type="term" value="F:ATP binding"/>
    <property type="evidence" value="ECO:0007669"/>
    <property type="project" value="UniProtKB-KW"/>
</dbReference>